<dbReference type="GO" id="GO:0016491">
    <property type="term" value="F:oxidoreductase activity"/>
    <property type="evidence" value="ECO:0007669"/>
    <property type="project" value="UniProtKB-KW"/>
</dbReference>
<dbReference type="AlphaFoldDB" id="A0A7X3FX05"/>
<dbReference type="SUPFAM" id="SSF55469">
    <property type="entry name" value="FMN-dependent nitroreductase-like"/>
    <property type="match status" value="1"/>
</dbReference>
<dbReference type="InterPro" id="IPR000415">
    <property type="entry name" value="Nitroreductase-like"/>
</dbReference>
<comment type="similarity">
    <text evidence="2">Belongs to the nitroreductase family.</text>
</comment>
<evidence type="ECO:0000256" key="2">
    <source>
        <dbReference type="ARBA" id="ARBA00007118"/>
    </source>
</evidence>
<evidence type="ECO:0000313" key="7">
    <source>
        <dbReference type="EMBL" id="MVW59586.1"/>
    </source>
</evidence>
<evidence type="ECO:0000256" key="5">
    <source>
        <dbReference type="ARBA" id="ARBA00023002"/>
    </source>
</evidence>
<comment type="cofactor">
    <cofactor evidence="1">
        <name>FMN</name>
        <dbReference type="ChEBI" id="CHEBI:58210"/>
    </cofactor>
</comment>
<feature type="domain" description="Nitroreductase" evidence="6">
    <location>
        <begin position="31"/>
        <end position="220"/>
    </location>
</feature>
<dbReference type="InterPro" id="IPR029479">
    <property type="entry name" value="Nitroreductase"/>
</dbReference>
<evidence type="ECO:0000256" key="1">
    <source>
        <dbReference type="ARBA" id="ARBA00001917"/>
    </source>
</evidence>
<dbReference type="PANTHER" id="PTHR43673">
    <property type="entry name" value="NAD(P)H NITROREDUCTASE YDGI-RELATED"/>
    <property type="match status" value="1"/>
</dbReference>
<comment type="caution">
    <text evidence="7">The sequence shown here is derived from an EMBL/GenBank/DDBJ whole genome shotgun (WGS) entry which is preliminary data.</text>
</comment>
<proteinExistence type="inferred from homology"/>
<keyword evidence="5" id="KW-0560">Oxidoreductase</keyword>
<reference evidence="7 8" key="1">
    <citation type="submission" date="2019-12" db="EMBL/GenBank/DDBJ databases">
        <authorList>
            <person name="Li C."/>
            <person name="Zhao J."/>
        </authorList>
    </citation>
    <scope>NUCLEOTIDE SEQUENCE [LARGE SCALE GENOMIC DNA]</scope>
    <source>
        <strain evidence="7 8">NEAU-DD11</strain>
    </source>
</reference>
<keyword evidence="8" id="KW-1185">Reference proteome</keyword>
<protein>
    <submittedName>
        <fullName evidence="7">Nitroreductase</fullName>
    </submittedName>
</protein>
<sequence length="248" mass="27314">MNSVHYQQEDGHAVRASVTDSVAEVVDSVMRGRAAVRRFLDRPVDRRVVTDILDVARSAPSNSNTQPWRVHALAGQAKDALCAALGDAHANRPEAHTPCYKHFPDVLGERYAARQAAFGAIYYGSLGIDFDDTARRNIQTAQNFKFFGAPVGLIFTIDSSLERGSWIDYGMFLQNIMLAAKARGLDTCPQISFVKYHEIIRQHLSITPYETIVCGMSMGYADPSARINALGLPREPVTAFTSFLGFDG</sequence>
<keyword evidence="3" id="KW-0285">Flavoprotein</keyword>
<dbReference type="Gene3D" id="3.40.109.10">
    <property type="entry name" value="NADH Oxidase"/>
    <property type="match status" value="1"/>
</dbReference>
<evidence type="ECO:0000256" key="4">
    <source>
        <dbReference type="ARBA" id="ARBA00022643"/>
    </source>
</evidence>
<evidence type="ECO:0000256" key="3">
    <source>
        <dbReference type="ARBA" id="ARBA00022630"/>
    </source>
</evidence>
<keyword evidence="4" id="KW-0288">FMN</keyword>
<name>A0A7X3FX05_9BURK</name>
<accession>A0A7X3FX05</accession>
<evidence type="ECO:0000313" key="8">
    <source>
        <dbReference type="Proteomes" id="UP000443353"/>
    </source>
</evidence>
<organism evidence="7 8">
    <name type="scientific">Massilia cellulosiltytica</name>
    <dbReference type="NCBI Taxonomy" id="2683234"/>
    <lineage>
        <taxon>Bacteria</taxon>
        <taxon>Pseudomonadati</taxon>
        <taxon>Pseudomonadota</taxon>
        <taxon>Betaproteobacteria</taxon>
        <taxon>Burkholderiales</taxon>
        <taxon>Oxalobacteraceae</taxon>
        <taxon>Telluria group</taxon>
        <taxon>Massilia</taxon>
    </lineage>
</organism>
<gene>
    <name evidence="7" type="ORF">GPY61_06555</name>
</gene>
<evidence type="ECO:0000259" key="6">
    <source>
        <dbReference type="Pfam" id="PF00881"/>
    </source>
</evidence>
<dbReference type="EMBL" id="WSES01000002">
    <property type="protein sequence ID" value="MVW59586.1"/>
    <property type="molecule type" value="Genomic_DNA"/>
</dbReference>
<dbReference type="CDD" id="cd02136">
    <property type="entry name" value="PnbA_NfnB-like"/>
    <property type="match status" value="1"/>
</dbReference>
<dbReference type="Pfam" id="PF00881">
    <property type="entry name" value="Nitroreductase"/>
    <property type="match status" value="1"/>
</dbReference>
<dbReference type="PANTHER" id="PTHR43673:SF2">
    <property type="entry name" value="NITROREDUCTASE"/>
    <property type="match status" value="1"/>
</dbReference>
<dbReference type="Proteomes" id="UP000443353">
    <property type="component" value="Unassembled WGS sequence"/>
</dbReference>